<dbReference type="PANTHER" id="PTHR42699:SF1">
    <property type="entry name" value="CYSTATHIONINE GAMMA-SYNTHASE-RELATED"/>
    <property type="match status" value="1"/>
</dbReference>
<comment type="caution">
    <text evidence="3">The sequence shown here is derived from an EMBL/GenBank/DDBJ whole genome shotgun (WGS) entry which is preliminary data.</text>
</comment>
<sequence>MASSSQLALGLSVPPYTAHAISVSLPLWSDVIGYEEQEKRVLESMTTGYPRFFIHRSIQKLAKICEQKFGTRNEKCLLFPTVRVASQCRTFIQTRSAEPVTPRLIHFSICPEDKHPYEDSALISSAPANLHIVLFPAEIFPIAKQFWQHAGLGISSRLAEHCLSLLPDDPASPTNGIHTPRKGYHKHYSARKGSPPSASPVETIAPALDNLSLDHSVYLEERYGRNLPFSLAASAKRALRRRIAGVLLRDNYSDGSDEPGAGDDNAILGPSSRGVSNFSENDVFLYPTGMAAIWSSHQLILGALPAQKSVCLGFPYTDTLKVLQKWGPGCHFIGDANIDSLEELLEEESARNPTRPPILALYTEFPSNPLLRSTDLSRLRLLADKYNFLLVVDETVGNFLNVEVFPFADIVVSSLTKVFSGYSNVMGGALCLNPQGTRYNLLKAHLETTFEEDAYFGQDVIYMERNSRDFHRRVKVINDNALAVCQFLQSKTTESNPVVKQVFYPKFVTPENYEKCRIKRDNGQESGGYGGLFSVTFTSLPAARAFFDALPFFKGPSLGTSFTLACPYAVLVHYTEMDWAARFGVEETMVRVSVGQEETAALVEGFRAAVEAAENA</sequence>
<dbReference type="RefSeq" id="XP_037218573.1">
    <property type="nucleotide sequence ID" value="XM_037365331.1"/>
</dbReference>
<keyword evidence="2" id="KW-0663">Pyridoxal phosphate</keyword>
<dbReference type="FunFam" id="3.90.1150.10:FF:000063">
    <property type="entry name" value="Probable cystathionine gamma-synthase"/>
    <property type="match status" value="1"/>
</dbReference>
<comment type="cofactor">
    <cofactor evidence="1">
        <name>pyridoxal 5'-phosphate</name>
        <dbReference type="ChEBI" id="CHEBI:597326"/>
    </cofactor>
</comment>
<reference evidence="3" key="1">
    <citation type="submission" date="2020-05" db="EMBL/GenBank/DDBJ databases">
        <title>Mycena genomes resolve the evolution of fungal bioluminescence.</title>
        <authorList>
            <person name="Tsai I.J."/>
        </authorList>
    </citation>
    <scope>NUCLEOTIDE SEQUENCE</scope>
    <source>
        <strain evidence="3">171206Taipei</strain>
    </source>
</reference>
<evidence type="ECO:0000313" key="3">
    <source>
        <dbReference type="EMBL" id="KAF7299185.1"/>
    </source>
</evidence>
<dbReference type="GO" id="GO:0019346">
    <property type="term" value="P:transsulfuration"/>
    <property type="evidence" value="ECO:0007669"/>
    <property type="project" value="InterPro"/>
</dbReference>
<dbReference type="GO" id="GO:0030170">
    <property type="term" value="F:pyridoxal phosphate binding"/>
    <property type="evidence" value="ECO:0007669"/>
    <property type="project" value="InterPro"/>
</dbReference>
<dbReference type="GeneID" id="59347847"/>
<accession>A0A8H6SJW3</accession>
<name>A0A8H6SJW3_9AGAR</name>
<protein>
    <recommendedName>
        <fullName evidence="5">Cystathionine gamma-synthase</fullName>
    </recommendedName>
</protein>
<dbReference type="PANTHER" id="PTHR42699">
    <property type="match status" value="1"/>
</dbReference>
<evidence type="ECO:0000313" key="4">
    <source>
        <dbReference type="Proteomes" id="UP000636479"/>
    </source>
</evidence>
<evidence type="ECO:0000256" key="1">
    <source>
        <dbReference type="ARBA" id="ARBA00001933"/>
    </source>
</evidence>
<dbReference type="InterPro" id="IPR015424">
    <property type="entry name" value="PyrdxlP-dep_Trfase"/>
</dbReference>
<keyword evidence="4" id="KW-1185">Reference proteome</keyword>
<organism evidence="3 4">
    <name type="scientific">Mycena indigotica</name>
    <dbReference type="NCBI Taxonomy" id="2126181"/>
    <lineage>
        <taxon>Eukaryota</taxon>
        <taxon>Fungi</taxon>
        <taxon>Dikarya</taxon>
        <taxon>Basidiomycota</taxon>
        <taxon>Agaricomycotina</taxon>
        <taxon>Agaricomycetes</taxon>
        <taxon>Agaricomycetidae</taxon>
        <taxon>Agaricales</taxon>
        <taxon>Marasmiineae</taxon>
        <taxon>Mycenaceae</taxon>
        <taxon>Mycena</taxon>
    </lineage>
</organism>
<dbReference type="InterPro" id="IPR051750">
    <property type="entry name" value="Trans-sulfuration_enzymes"/>
</dbReference>
<dbReference type="Gene3D" id="3.90.1150.10">
    <property type="entry name" value="Aspartate Aminotransferase, domain 1"/>
    <property type="match status" value="1"/>
</dbReference>
<dbReference type="Pfam" id="PF01053">
    <property type="entry name" value="Cys_Met_Meta_PP"/>
    <property type="match status" value="1"/>
</dbReference>
<proteinExistence type="predicted"/>
<dbReference type="SUPFAM" id="SSF53383">
    <property type="entry name" value="PLP-dependent transferases"/>
    <property type="match status" value="1"/>
</dbReference>
<dbReference type="EMBL" id="JACAZF010000007">
    <property type="protein sequence ID" value="KAF7299185.1"/>
    <property type="molecule type" value="Genomic_DNA"/>
</dbReference>
<dbReference type="OrthoDB" id="10047078at2759"/>
<dbReference type="InterPro" id="IPR015422">
    <property type="entry name" value="PyrdxlP-dep_Trfase_small"/>
</dbReference>
<dbReference type="AlphaFoldDB" id="A0A8H6SJW3"/>
<dbReference type="InterPro" id="IPR015421">
    <property type="entry name" value="PyrdxlP-dep_Trfase_major"/>
</dbReference>
<evidence type="ECO:0000256" key="2">
    <source>
        <dbReference type="ARBA" id="ARBA00022898"/>
    </source>
</evidence>
<dbReference type="InterPro" id="IPR000277">
    <property type="entry name" value="Cys/Met-Metab_PyrdxlP-dep_enz"/>
</dbReference>
<dbReference type="Proteomes" id="UP000636479">
    <property type="component" value="Unassembled WGS sequence"/>
</dbReference>
<gene>
    <name evidence="3" type="ORF">MIND_00867200</name>
</gene>
<evidence type="ECO:0008006" key="5">
    <source>
        <dbReference type="Google" id="ProtNLM"/>
    </source>
</evidence>
<dbReference type="GO" id="GO:0003962">
    <property type="term" value="F:cystathionine gamma-synthase activity"/>
    <property type="evidence" value="ECO:0007669"/>
    <property type="project" value="TreeGrafter"/>
</dbReference>
<dbReference type="Gene3D" id="3.40.640.10">
    <property type="entry name" value="Type I PLP-dependent aspartate aminotransferase-like (Major domain)"/>
    <property type="match status" value="1"/>
</dbReference>